<protein>
    <submittedName>
        <fullName evidence="1">Uncharacterized protein</fullName>
    </submittedName>
</protein>
<name>A0A450SIU0_9GAMM</name>
<dbReference type="EMBL" id="CAADEY010000039">
    <property type="protein sequence ID" value="VFJ53328.1"/>
    <property type="molecule type" value="Genomic_DNA"/>
</dbReference>
<proteinExistence type="predicted"/>
<sequence length="111" mass="12425">MQPTDQPPDILPAEGIVLVDLRIMKHADGLDTHLTNIGNSLEPSDTRPRSFIRKAEGELQQIRRCILAGRGDALYQQNKARSGARCDGCDDLRKAAEIGQRMERLYPREQG</sequence>
<evidence type="ECO:0000313" key="1">
    <source>
        <dbReference type="EMBL" id="VFJ53328.1"/>
    </source>
</evidence>
<dbReference type="EMBL" id="CAADEX010000079">
    <property type="protein sequence ID" value="VFJ59024.1"/>
    <property type="molecule type" value="Genomic_DNA"/>
</dbReference>
<accession>A0A450SIU0</accession>
<evidence type="ECO:0000313" key="2">
    <source>
        <dbReference type="EMBL" id="VFJ59024.1"/>
    </source>
</evidence>
<reference evidence="1" key="1">
    <citation type="submission" date="2019-02" db="EMBL/GenBank/DDBJ databases">
        <authorList>
            <person name="Gruber-Vodicka R. H."/>
            <person name="Seah K. B. B."/>
        </authorList>
    </citation>
    <scope>NUCLEOTIDE SEQUENCE</scope>
    <source>
        <strain evidence="1">BECK_DK161</strain>
        <strain evidence="2">BECK_DK47</strain>
    </source>
</reference>
<gene>
    <name evidence="2" type="ORF">BECKDK2373B_GA0170837_107919</name>
    <name evidence="1" type="ORF">BECKDK2373C_GA0170839_103917</name>
</gene>
<dbReference type="AlphaFoldDB" id="A0A450SIU0"/>
<organism evidence="1">
    <name type="scientific">Candidatus Kentrum sp. DK</name>
    <dbReference type="NCBI Taxonomy" id="2126562"/>
    <lineage>
        <taxon>Bacteria</taxon>
        <taxon>Pseudomonadati</taxon>
        <taxon>Pseudomonadota</taxon>
        <taxon>Gammaproteobacteria</taxon>
        <taxon>Candidatus Kentrum</taxon>
    </lineage>
</organism>